<feature type="region of interest" description="Disordered" evidence="1">
    <location>
        <begin position="333"/>
        <end position="371"/>
    </location>
</feature>
<sequence>MPAYVYRVTKYDPADRDEHGHYTGLEDTGSDHGEVEAAYLQAVAAFATETGVDHLAIREPGVPSIAHFGVEPPVDGYGLDGLFQPAPDAVTGPSLPPGFHDGAQVPLRTALELVRAMLRDNGAWCRLEVEDVFAVHVGWDQYLYIGSNHPCEEALVRICATGLFPERLTSSPYDFDPEDERAGLLRPGDDAFWDGLGAAVASGRAGVLEEMFVEGATRWHSLTPDILGSVRAGLAPRARLAVRPPLSSDIDAVLAAFPADGLVEGVWQDKDGRLHSAICDENEFPELASRISAASAAVLLSGYEGEDLPLYTAVMPDNDGVVRARWRPALAAADQSRQTLSQAHSGASDQPARAAQQDQNPVPITAFRDDH</sequence>
<accession>A0AAU3I9P6</accession>
<protein>
    <submittedName>
        <fullName evidence="2">RNA-binding protein</fullName>
    </submittedName>
</protein>
<evidence type="ECO:0000256" key="1">
    <source>
        <dbReference type="SAM" id="MobiDB-lite"/>
    </source>
</evidence>
<feature type="compositionally biased region" description="Polar residues" evidence="1">
    <location>
        <begin position="335"/>
        <end position="348"/>
    </location>
</feature>
<evidence type="ECO:0000313" key="2">
    <source>
        <dbReference type="EMBL" id="WTZ14256.1"/>
    </source>
</evidence>
<name>A0AAU3I9P6_9ACTN</name>
<dbReference type="AlphaFoldDB" id="A0AAU3I9P6"/>
<reference evidence="2" key="1">
    <citation type="submission" date="2022-10" db="EMBL/GenBank/DDBJ databases">
        <title>The complete genomes of actinobacterial strains from the NBC collection.</title>
        <authorList>
            <person name="Joergensen T.S."/>
            <person name="Alvarez Arevalo M."/>
            <person name="Sterndorff E.B."/>
            <person name="Faurdal D."/>
            <person name="Vuksanovic O."/>
            <person name="Mourched A.-S."/>
            <person name="Charusanti P."/>
            <person name="Shaw S."/>
            <person name="Blin K."/>
            <person name="Weber T."/>
        </authorList>
    </citation>
    <scope>NUCLEOTIDE SEQUENCE</scope>
    <source>
        <strain evidence="2">NBC_01393</strain>
    </source>
</reference>
<proteinExistence type="predicted"/>
<dbReference type="EMBL" id="CP109546">
    <property type="protein sequence ID" value="WTZ14256.1"/>
    <property type="molecule type" value="Genomic_DNA"/>
</dbReference>
<organism evidence="2">
    <name type="scientific">Streptomyces sp. NBC_01393</name>
    <dbReference type="NCBI Taxonomy" id="2903851"/>
    <lineage>
        <taxon>Bacteria</taxon>
        <taxon>Bacillati</taxon>
        <taxon>Actinomycetota</taxon>
        <taxon>Actinomycetes</taxon>
        <taxon>Kitasatosporales</taxon>
        <taxon>Streptomycetaceae</taxon>
        <taxon>Streptomyces</taxon>
    </lineage>
</organism>
<gene>
    <name evidence="2" type="ORF">OG699_43685</name>
</gene>